<dbReference type="EMBL" id="JADJMS010000031">
    <property type="protein sequence ID" value="MBK7416094.1"/>
    <property type="molecule type" value="Genomic_DNA"/>
</dbReference>
<evidence type="ECO:0000259" key="1">
    <source>
        <dbReference type="Pfam" id="PF01965"/>
    </source>
</evidence>
<dbReference type="Proteomes" id="UP000739411">
    <property type="component" value="Unassembled WGS sequence"/>
</dbReference>
<dbReference type="InterPro" id="IPR052158">
    <property type="entry name" value="INH-QAR"/>
</dbReference>
<dbReference type="Pfam" id="PF01965">
    <property type="entry name" value="DJ-1_PfpI"/>
    <property type="match status" value="1"/>
</dbReference>
<dbReference type="CDD" id="cd03139">
    <property type="entry name" value="GATase1_PfpI_2"/>
    <property type="match status" value="1"/>
</dbReference>
<gene>
    <name evidence="2" type="ORF">IPJ38_14240</name>
</gene>
<reference evidence="2 3" key="1">
    <citation type="submission" date="2020-10" db="EMBL/GenBank/DDBJ databases">
        <title>Connecting structure to function with the recovery of over 1000 high-quality activated sludge metagenome-assembled genomes encoding full-length rRNA genes using long-read sequencing.</title>
        <authorList>
            <person name="Singleton C.M."/>
            <person name="Petriglieri F."/>
            <person name="Kristensen J.M."/>
            <person name="Kirkegaard R.H."/>
            <person name="Michaelsen T.Y."/>
            <person name="Andersen M.H."/>
            <person name="Karst S.M."/>
            <person name="Dueholm M.S."/>
            <person name="Nielsen P.H."/>
            <person name="Albertsen M."/>
        </authorList>
    </citation>
    <scope>NUCLEOTIDE SEQUENCE [LARGE SCALE GENOMIC DNA]</scope>
    <source>
        <strain evidence="2">EsbW_18-Q3-R4-48_BATAC.463</strain>
    </source>
</reference>
<dbReference type="InterPro" id="IPR002818">
    <property type="entry name" value="DJ-1/PfpI"/>
</dbReference>
<dbReference type="AlphaFoldDB" id="A0A935K0T6"/>
<dbReference type="Gene3D" id="3.40.50.880">
    <property type="match status" value="1"/>
</dbReference>
<protein>
    <submittedName>
        <fullName evidence="2">DJ-1/PfpI family protein</fullName>
    </submittedName>
</protein>
<dbReference type="PANTHER" id="PTHR43130:SF14">
    <property type="entry name" value="DJ-1_PFPI DOMAIN-CONTAINING PROTEIN"/>
    <property type="match status" value="1"/>
</dbReference>
<dbReference type="PANTHER" id="PTHR43130">
    <property type="entry name" value="ARAC-FAMILY TRANSCRIPTIONAL REGULATOR"/>
    <property type="match status" value="1"/>
</dbReference>
<comment type="caution">
    <text evidence="2">The sequence shown here is derived from an EMBL/GenBank/DDBJ whole genome shotgun (WGS) entry which is preliminary data.</text>
</comment>
<dbReference type="SUPFAM" id="SSF52317">
    <property type="entry name" value="Class I glutamine amidotransferase-like"/>
    <property type="match status" value="1"/>
</dbReference>
<name>A0A935K0T6_9RHOO</name>
<evidence type="ECO:0000313" key="2">
    <source>
        <dbReference type="EMBL" id="MBK7416094.1"/>
    </source>
</evidence>
<proteinExistence type="predicted"/>
<feature type="domain" description="DJ-1/PfpI" evidence="1">
    <location>
        <begin position="5"/>
        <end position="179"/>
    </location>
</feature>
<sequence>MNSIKVGVFVFLDVEVLDFAGPYEVFTTASRVHSRMHPTAPPPFEVFTIAQDTQPIKARAGLAVLADYTIASHPPIDLLIVPGGVVTEELNKPAIIAWLAATAARMQITASVCTGAFLLAKAGLLDNKRVTTHWEDIADLRRDFPALQVIDSARWVDEGGIVTSGGISAGIDMSLHLVERLGGRELALRTARQMDYRWEENG</sequence>
<dbReference type="InterPro" id="IPR029062">
    <property type="entry name" value="Class_I_gatase-like"/>
</dbReference>
<accession>A0A935K0T6</accession>
<organism evidence="2 3">
    <name type="scientific">Candidatus Dechloromonas phosphorivorans</name>
    <dbReference type="NCBI Taxonomy" id="2899244"/>
    <lineage>
        <taxon>Bacteria</taxon>
        <taxon>Pseudomonadati</taxon>
        <taxon>Pseudomonadota</taxon>
        <taxon>Betaproteobacteria</taxon>
        <taxon>Rhodocyclales</taxon>
        <taxon>Azonexaceae</taxon>
        <taxon>Dechloromonas</taxon>
    </lineage>
</organism>
<evidence type="ECO:0000313" key="3">
    <source>
        <dbReference type="Proteomes" id="UP000739411"/>
    </source>
</evidence>
<dbReference type="GO" id="GO:0006355">
    <property type="term" value="P:regulation of DNA-templated transcription"/>
    <property type="evidence" value="ECO:0007669"/>
    <property type="project" value="TreeGrafter"/>
</dbReference>